<evidence type="ECO:0000313" key="2">
    <source>
        <dbReference type="EMBL" id="BBH17536.1"/>
    </source>
</evidence>
<dbReference type="KEGG" id="nbe:Back2_18230"/>
<organism evidence="2 3">
    <name type="scientific">Nocardioides baekrokdamisoli</name>
    <dbReference type="NCBI Taxonomy" id="1804624"/>
    <lineage>
        <taxon>Bacteria</taxon>
        <taxon>Bacillati</taxon>
        <taxon>Actinomycetota</taxon>
        <taxon>Actinomycetes</taxon>
        <taxon>Propionibacteriales</taxon>
        <taxon>Nocardioidaceae</taxon>
        <taxon>Nocardioides</taxon>
    </lineage>
</organism>
<feature type="region of interest" description="Disordered" evidence="1">
    <location>
        <begin position="1"/>
        <end position="34"/>
    </location>
</feature>
<sequence>MSKGPQISLKTPPATESFDLTPPATHRHLTEEEEQRVGSDLVLQLSFHSAAGTTSHRTYHTVDGARAAIRRARAAGTRVYPLACLQIPTHLTLAP</sequence>
<dbReference type="Proteomes" id="UP000271573">
    <property type="component" value="Chromosome"/>
</dbReference>
<keyword evidence="3" id="KW-1185">Reference proteome</keyword>
<reference evidence="2 3" key="1">
    <citation type="submission" date="2018-11" db="EMBL/GenBank/DDBJ databases">
        <title>Complete genome sequence of Nocardioides baekrokdamisoli strain KCTC 39748.</title>
        <authorList>
            <person name="Kang S.W."/>
            <person name="Lee K.C."/>
            <person name="Kim K.K."/>
            <person name="Kim J.S."/>
            <person name="Kim D.S."/>
            <person name="Ko S.H."/>
            <person name="Yang S.H."/>
            <person name="Shin Y.K."/>
            <person name="Lee J.S."/>
        </authorList>
    </citation>
    <scope>NUCLEOTIDE SEQUENCE [LARGE SCALE GENOMIC DNA]</scope>
    <source>
        <strain evidence="2 3">KCTC 39748</strain>
    </source>
</reference>
<evidence type="ECO:0000256" key="1">
    <source>
        <dbReference type="SAM" id="MobiDB-lite"/>
    </source>
</evidence>
<dbReference type="EMBL" id="AP019307">
    <property type="protein sequence ID" value="BBH17536.1"/>
    <property type="molecule type" value="Genomic_DNA"/>
</dbReference>
<evidence type="ECO:0000313" key="3">
    <source>
        <dbReference type="Proteomes" id="UP000271573"/>
    </source>
</evidence>
<dbReference type="AlphaFoldDB" id="A0A3G9IGR7"/>
<protein>
    <submittedName>
        <fullName evidence="2">Uncharacterized protein</fullName>
    </submittedName>
</protein>
<proteinExistence type="predicted"/>
<accession>A0A3G9IGR7</accession>
<gene>
    <name evidence="2" type="ORF">Back2_18230</name>
</gene>
<name>A0A3G9IGR7_9ACTN</name>